<evidence type="ECO:0000259" key="2">
    <source>
        <dbReference type="PROSITE" id="PS00036"/>
    </source>
</evidence>
<name>A0A1C1C7X4_9EURO</name>
<gene>
    <name evidence="3" type="ORF">CLCR_05699</name>
</gene>
<dbReference type="PANTHER" id="PTHR38116">
    <property type="entry name" value="CHROMOSOME 7, WHOLE GENOME SHOTGUN SEQUENCE"/>
    <property type="match status" value="1"/>
</dbReference>
<dbReference type="VEuPathDB" id="FungiDB:CLCR_05699"/>
<reference evidence="4" key="1">
    <citation type="submission" date="2015-07" db="EMBL/GenBank/DDBJ databases">
        <authorList>
            <person name="Teixeira M.M."/>
            <person name="Souza R.C."/>
            <person name="Almeida L.G."/>
            <person name="Vicente V.A."/>
            <person name="de Hoog S."/>
            <person name="Bocca A.L."/>
            <person name="de Almeida S.R."/>
            <person name="Vasconcelos A.T."/>
            <person name="Felipe M.S."/>
        </authorList>
    </citation>
    <scope>NUCLEOTIDE SEQUENCE [LARGE SCALE GENOMIC DNA]</scope>
    <source>
        <strain evidence="4">KSF</strain>
    </source>
</reference>
<dbReference type="InterPro" id="IPR021833">
    <property type="entry name" value="DUF3425"/>
</dbReference>
<dbReference type="SUPFAM" id="SSF57959">
    <property type="entry name" value="Leucine zipper domain"/>
    <property type="match status" value="1"/>
</dbReference>
<dbReference type="GO" id="GO:0003700">
    <property type="term" value="F:DNA-binding transcription factor activity"/>
    <property type="evidence" value="ECO:0007669"/>
    <property type="project" value="InterPro"/>
</dbReference>
<dbReference type="InterPro" id="IPR004827">
    <property type="entry name" value="bZIP"/>
</dbReference>
<dbReference type="VEuPathDB" id="FungiDB:G647_07283"/>
<dbReference type="eggNOG" id="ENOG502SMID">
    <property type="taxonomic scope" value="Eukaryota"/>
</dbReference>
<feature type="compositionally biased region" description="Acidic residues" evidence="1">
    <location>
        <begin position="400"/>
        <end position="410"/>
    </location>
</feature>
<dbReference type="CDD" id="cd14688">
    <property type="entry name" value="bZIP_YAP"/>
    <property type="match status" value="1"/>
</dbReference>
<dbReference type="Proteomes" id="UP000094526">
    <property type="component" value="Unassembled WGS sequence"/>
</dbReference>
<keyword evidence="4" id="KW-1185">Reference proteome</keyword>
<sequence length="517" mass="57198">MSLHGDMAGSVPVPPKKSNAAAEKRKLRNRLSQQAFRARQNLEISELKQQLALFSGSESDRNASLVAENQRLRQLLWQSEKKLRSLQASLKGILDSMADARDHDFASWQATTERHTEGAINQTSRPVFSLDILSSQRNTEPASSSEELPSDPDSCSDVCHSMSTSDEPCVAGMPSVEQTVLIPTSADASGDHAEVDIGQELSVVPTTGLMQQLLSPELMMPLYQSLQVMAPSKYSEHILAYEMCAVSYQSHRRGGDLHSLNQIVSSLVSAFIKIAWRGMEPWLHCTNGKDTLTRLAAWRISPSQETLAAIPPALLPTQLQAAVPHPPVIDWCIFSFLRDKLIQYHSSDPALDDICGEIGLAYVVQADLSEFVVGAEPLTVYFSIHDIISGMQNNPKLVADDDDDDDDSEDASAPKSPEVKLPAPDLYTLLHTREYARAVYHQLGIGRGIQEYSLDPTLFTKYPHLYEPSAKVAHGVALRSSNKITWPTPRPLDDVAMNCYRRCASYYTDLTGPVHWF</sequence>
<proteinExistence type="predicted"/>
<organism evidence="3 4">
    <name type="scientific">Cladophialophora carrionii</name>
    <dbReference type="NCBI Taxonomy" id="86049"/>
    <lineage>
        <taxon>Eukaryota</taxon>
        <taxon>Fungi</taxon>
        <taxon>Dikarya</taxon>
        <taxon>Ascomycota</taxon>
        <taxon>Pezizomycotina</taxon>
        <taxon>Eurotiomycetes</taxon>
        <taxon>Chaetothyriomycetidae</taxon>
        <taxon>Chaetothyriales</taxon>
        <taxon>Herpotrichiellaceae</taxon>
        <taxon>Cladophialophora</taxon>
    </lineage>
</organism>
<comment type="caution">
    <text evidence="3">The sequence shown here is derived from an EMBL/GenBank/DDBJ whole genome shotgun (WGS) entry which is preliminary data.</text>
</comment>
<evidence type="ECO:0000313" key="3">
    <source>
        <dbReference type="EMBL" id="OCT44610.1"/>
    </source>
</evidence>
<accession>A0A1C1C7X4</accession>
<feature type="region of interest" description="Disordered" evidence="1">
    <location>
        <begin position="134"/>
        <end position="163"/>
    </location>
</feature>
<dbReference type="Gene3D" id="1.20.5.170">
    <property type="match status" value="1"/>
</dbReference>
<dbReference type="PANTHER" id="PTHR38116:SF9">
    <property type="entry name" value="BZIP DOMAIN-CONTAINING PROTEIN"/>
    <property type="match status" value="1"/>
</dbReference>
<feature type="domain" description="BZIP" evidence="2">
    <location>
        <begin position="24"/>
        <end position="39"/>
    </location>
</feature>
<dbReference type="PROSITE" id="PS00036">
    <property type="entry name" value="BZIP_BASIC"/>
    <property type="match status" value="1"/>
</dbReference>
<evidence type="ECO:0000313" key="4">
    <source>
        <dbReference type="Proteomes" id="UP000094526"/>
    </source>
</evidence>
<dbReference type="Pfam" id="PF11905">
    <property type="entry name" value="DUF3425"/>
    <property type="match status" value="1"/>
</dbReference>
<feature type="region of interest" description="Disordered" evidence="1">
    <location>
        <begin position="395"/>
        <end position="420"/>
    </location>
</feature>
<dbReference type="InterPro" id="IPR046347">
    <property type="entry name" value="bZIP_sf"/>
</dbReference>
<feature type="compositionally biased region" description="Low complexity" evidence="1">
    <location>
        <begin position="140"/>
        <end position="157"/>
    </location>
</feature>
<evidence type="ECO:0000256" key="1">
    <source>
        <dbReference type="SAM" id="MobiDB-lite"/>
    </source>
</evidence>
<dbReference type="EMBL" id="LGRB01000020">
    <property type="protein sequence ID" value="OCT44610.1"/>
    <property type="molecule type" value="Genomic_DNA"/>
</dbReference>
<dbReference type="VEuPathDB" id="FungiDB:G647_07284"/>
<dbReference type="OrthoDB" id="10261951at2759"/>
<protein>
    <recommendedName>
        <fullName evidence="2">BZIP domain-containing protein</fullName>
    </recommendedName>
</protein>
<feature type="region of interest" description="Disordered" evidence="1">
    <location>
        <begin position="1"/>
        <end position="27"/>
    </location>
</feature>
<dbReference type="AlphaFoldDB" id="A0A1C1C7X4"/>